<evidence type="ECO:0000313" key="3">
    <source>
        <dbReference type="Proteomes" id="UP001442494"/>
    </source>
</evidence>
<sequence>MFHKSFRNAMVAVALSLPVVSLTAHNALADQRDFTVINKTSSPIRHLYVSYTGEDKWGEDILGKDLLAVGESTLIYFTGDDKVCSYDIKAVFEDGEEAEDYKVNLCETETYSFTEN</sequence>
<dbReference type="Proteomes" id="UP001442494">
    <property type="component" value="Unassembled WGS sequence"/>
</dbReference>
<feature type="chain" id="PRO_5046553368" description="Argininosuccinate lyase" evidence="1">
    <location>
        <begin position="30"/>
        <end position="116"/>
    </location>
</feature>
<feature type="signal peptide" evidence="1">
    <location>
        <begin position="1"/>
        <end position="29"/>
    </location>
</feature>
<proteinExistence type="predicted"/>
<evidence type="ECO:0008006" key="4">
    <source>
        <dbReference type="Google" id="ProtNLM"/>
    </source>
</evidence>
<evidence type="ECO:0000313" key="2">
    <source>
        <dbReference type="EMBL" id="MEP0863207.1"/>
    </source>
</evidence>
<gene>
    <name evidence="2" type="ORF">NDI37_01845</name>
</gene>
<dbReference type="RefSeq" id="WP_190427911.1">
    <property type="nucleotide sequence ID" value="NZ_JAMPKK010000002.1"/>
</dbReference>
<dbReference type="EMBL" id="JAMPKK010000002">
    <property type="protein sequence ID" value="MEP0863207.1"/>
    <property type="molecule type" value="Genomic_DNA"/>
</dbReference>
<name>A0ABV0JID3_9CYAN</name>
<keyword evidence="3" id="KW-1185">Reference proteome</keyword>
<accession>A0ABV0JID3</accession>
<comment type="caution">
    <text evidence="2">The sequence shown here is derived from an EMBL/GenBank/DDBJ whole genome shotgun (WGS) entry which is preliminary data.</text>
</comment>
<reference evidence="2 3" key="1">
    <citation type="submission" date="2022-04" db="EMBL/GenBank/DDBJ databases">
        <title>Positive selection, recombination, and allopatry shape intraspecific diversity of widespread and dominant cyanobacteria.</title>
        <authorList>
            <person name="Wei J."/>
            <person name="Shu W."/>
            <person name="Hu C."/>
        </authorList>
    </citation>
    <scope>NUCLEOTIDE SEQUENCE [LARGE SCALE GENOMIC DNA]</scope>
    <source>
        <strain evidence="2 3">GB2-A5</strain>
    </source>
</reference>
<keyword evidence="1" id="KW-0732">Signal</keyword>
<evidence type="ECO:0000256" key="1">
    <source>
        <dbReference type="SAM" id="SignalP"/>
    </source>
</evidence>
<organism evidence="2 3">
    <name type="scientific">Funiculus sociatus GB2-A5</name>
    <dbReference type="NCBI Taxonomy" id="2933946"/>
    <lineage>
        <taxon>Bacteria</taxon>
        <taxon>Bacillati</taxon>
        <taxon>Cyanobacteriota</taxon>
        <taxon>Cyanophyceae</taxon>
        <taxon>Coleofasciculales</taxon>
        <taxon>Coleofasciculaceae</taxon>
        <taxon>Funiculus</taxon>
    </lineage>
</organism>
<protein>
    <recommendedName>
        <fullName evidence="4">Argininosuccinate lyase</fullName>
    </recommendedName>
</protein>